<sequence>MPLLEDIDAFHQLVQDLKQCIGDYRKHHVGPADTLLNVHLNGVRKVIQEMDTRFTGDNGQGNSDIDLFERADPQLGGNSTPSSPSNTSTHAPMLPDSLTVKNPQLEDSGRAQPDVEETESSFPEHEASFSIDPGAIASTTSAYDVLVTPIRLTDITVTHRGSMNTRYARRVEVSLKTEEQLHQVIYVPSFLALVEDFLKQKGDDACLQAIILSDSQKELLASGALVASQLPIVSSEGDLEFLWRVGVFHIVAIIICLLHNARAEDTPRFWAQRGTASSRRTLHAYPDIQLRDREAKNPPLPCEVKPRAVVSDVFIPEFFDMETRSMELLEVELSARRGNGACYPFQWPQDVDTQIASCDQPVIQIWTQLFETGSTLGQLCGEGITVFASKLPTRPKTLVLSAACSFDLKSPSQALLSTYRVSRIAHTAAWASEFGTFLEQAIYGSKGQRQPLASTVLPGKPRFRAPAARAGLDIRRAYKLPVRENPPRRRHPVNFYKDVSGSSVDVSNEGPSYVP</sequence>
<feature type="compositionally biased region" description="Polar residues" evidence="1">
    <location>
        <begin position="500"/>
        <end position="515"/>
    </location>
</feature>
<dbReference type="AlphaFoldDB" id="A0A0D7BJK8"/>
<organism evidence="2 3">
    <name type="scientific">Cylindrobasidium torrendii FP15055 ss-10</name>
    <dbReference type="NCBI Taxonomy" id="1314674"/>
    <lineage>
        <taxon>Eukaryota</taxon>
        <taxon>Fungi</taxon>
        <taxon>Dikarya</taxon>
        <taxon>Basidiomycota</taxon>
        <taxon>Agaricomycotina</taxon>
        <taxon>Agaricomycetes</taxon>
        <taxon>Agaricomycetidae</taxon>
        <taxon>Agaricales</taxon>
        <taxon>Marasmiineae</taxon>
        <taxon>Physalacriaceae</taxon>
        <taxon>Cylindrobasidium</taxon>
    </lineage>
</organism>
<dbReference type="Proteomes" id="UP000054007">
    <property type="component" value="Unassembled WGS sequence"/>
</dbReference>
<feature type="compositionally biased region" description="Low complexity" evidence="1">
    <location>
        <begin position="78"/>
        <end position="89"/>
    </location>
</feature>
<name>A0A0D7BJK8_9AGAR</name>
<dbReference type="OrthoDB" id="3057245at2759"/>
<accession>A0A0D7BJK8</accession>
<gene>
    <name evidence="2" type="ORF">CYLTODRAFT_419780</name>
</gene>
<dbReference type="EMBL" id="KN880468">
    <property type="protein sequence ID" value="KIY70425.1"/>
    <property type="molecule type" value="Genomic_DNA"/>
</dbReference>
<reference evidence="2 3" key="1">
    <citation type="journal article" date="2015" name="Fungal Genet. Biol.">
        <title>Evolution of novel wood decay mechanisms in Agaricales revealed by the genome sequences of Fistulina hepatica and Cylindrobasidium torrendii.</title>
        <authorList>
            <person name="Floudas D."/>
            <person name="Held B.W."/>
            <person name="Riley R."/>
            <person name="Nagy L.G."/>
            <person name="Koehler G."/>
            <person name="Ransdell A.S."/>
            <person name="Younus H."/>
            <person name="Chow J."/>
            <person name="Chiniquy J."/>
            <person name="Lipzen A."/>
            <person name="Tritt A."/>
            <person name="Sun H."/>
            <person name="Haridas S."/>
            <person name="LaButti K."/>
            <person name="Ohm R.A."/>
            <person name="Kues U."/>
            <person name="Blanchette R.A."/>
            <person name="Grigoriev I.V."/>
            <person name="Minto R.E."/>
            <person name="Hibbett D.S."/>
        </authorList>
    </citation>
    <scope>NUCLEOTIDE SEQUENCE [LARGE SCALE GENOMIC DNA]</scope>
    <source>
        <strain evidence="2 3">FP15055 ss-10</strain>
    </source>
</reference>
<feature type="region of interest" description="Disordered" evidence="1">
    <location>
        <begin position="481"/>
        <end position="515"/>
    </location>
</feature>
<protein>
    <submittedName>
        <fullName evidence="2">Uncharacterized protein</fullName>
    </submittedName>
</protein>
<evidence type="ECO:0000313" key="3">
    <source>
        <dbReference type="Proteomes" id="UP000054007"/>
    </source>
</evidence>
<evidence type="ECO:0000313" key="2">
    <source>
        <dbReference type="EMBL" id="KIY70425.1"/>
    </source>
</evidence>
<evidence type="ECO:0000256" key="1">
    <source>
        <dbReference type="SAM" id="MobiDB-lite"/>
    </source>
</evidence>
<keyword evidence="3" id="KW-1185">Reference proteome</keyword>
<feature type="region of interest" description="Disordered" evidence="1">
    <location>
        <begin position="53"/>
        <end position="128"/>
    </location>
</feature>
<proteinExistence type="predicted"/>